<accession>A0A1E5R9H7</accession>
<dbReference type="UniPathway" id="UPA00253">
    <property type="reaction ID" value="UER00334"/>
</dbReference>
<organism evidence="9 10">
    <name type="scientific">Hanseniaspora opuntiae</name>
    <dbReference type="NCBI Taxonomy" id="211096"/>
    <lineage>
        <taxon>Eukaryota</taxon>
        <taxon>Fungi</taxon>
        <taxon>Dikarya</taxon>
        <taxon>Ascomycota</taxon>
        <taxon>Saccharomycotina</taxon>
        <taxon>Saccharomycetes</taxon>
        <taxon>Saccharomycodales</taxon>
        <taxon>Saccharomycodaceae</taxon>
        <taxon>Hanseniaspora</taxon>
    </lineage>
</organism>
<dbReference type="InterPro" id="IPR003694">
    <property type="entry name" value="NAD_synthase"/>
</dbReference>
<dbReference type="CDD" id="cd00553">
    <property type="entry name" value="NAD_synthase"/>
    <property type="match status" value="1"/>
</dbReference>
<evidence type="ECO:0000256" key="7">
    <source>
        <dbReference type="PIRNR" id="PIRNR006630"/>
    </source>
</evidence>
<dbReference type="CDD" id="cd07570">
    <property type="entry name" value="GAT_Gln-NAD-synth"/>
    <property type="match status" value="1"/>
</dbReference>
<protein>
    <recommendedName>
        <fullName evidence="7">Glutamine-dependent NAD(+) synthetase</fullName>
        <ecNumber evidence="7">6.3.5.1</ecNumber>
    </recommendedName>
    <alternativeName>
        <fullName evidence="7">NAD(+) synthase [glutamine-hydrolyzing]</fullName>
    </alternativeName>
</protein>
<evidence type="ECO:0000313" key="10">
    <source>
        <dbReference type="Proteomes" id="UP000095605"/>
    </source>
</evidence>
<dbReference type="Pfam" id="PF00795">
    <property type="entry name" value="CN_hydrolase"/>
    <property type="match status" value="1"/>
</dbReference>
<evidence type="ECO:0000256" key="4">
    <source>
        <dbReference type="ARBA" id="ARBA00022741"/>
    </source>
</evidence>
<dbReference type="GO" id="GO:0004359">
    <property type="term" value="F:glutaminase activity"/>
    <property type="evidence" value="ECO:0007669"/>
    <property type="project" value="InterPro"/>
</dbReference>
<dbReference type="AlphaFoldDB" id="A0A1E5R9H7"/>
<dbReference type="HAMAP" id="MF_02090">
    <property type="entry name" value="NadE_glutamine_dep"/>
    <property type="match status" value="1"/>
</dbReference>
<feature type="domain" description="CN hydrolase" evidence="8">
    <location>
        <begin position="5"/>
        <end position="276"/>
    </location>
</feature>
<comment type="caution">
    <text evidence="9">The sequence shown here is derived from an EMBL/GenBank/DDBJ whole genome shotgun (WGS) entry which is preliminary data.</text>
</comment>
<dbReference type="PANTHER" id="PTHR23090:SF9">
    <property type="entry name" value="GLUTAMINE-DEPENDENT NAD(+) SYNTHETASE"/>
    <property type="match status" value="1"/>
</dbReference>
<gene>
    <name evidence="9" type="ORF">AWRI3578_g2866</name>
</gene>
<dbReference type="GO" id="GO:0005737">
    <property type="term" value="C:cytoplasm"/>
    <property type="evidence" value="ECO:0007669"/>
    <property type="project" value="InterPro"/>
</dbReference>
<keyword evidence="5 7" id="KW-0067">ATP-binding</keyword>
<dbReference type="GO" id="GO:0009435">
    <property type="term" value="P:NAD+ biosynthetic process"/>
    <property type="evidence" value="ECO:0007669"/>
    <property type="project" value="UniProtKB-UniRule"/>
</dbReference>
<dbReference type="OrthoDB" id="2020662at2759"/>
<dbReference type="SUPFAM" id="SSF56317">
    <property type="entry name" value="Carbon-nitrogen hydrolase"/>
    <property type="match status" value="1"/>
</dbReference>
<dbReference type="InterPro" id="IPR003010">
    <property type="entry name" value="C-N_Hydrolase"/>
</dbReference>
<evidence type="ECO:0000256" key="3">
    <source>
        <dbReference type="ARBA" id="ARBA00022598"/>
    </source>
</evidence>
<evidence type="ECO:0000256" key="5">
    <source>
        <dbReference type="ARBA" id="ARBA00022840"/>
    </source>
</evidence>
<dbReference type="Proteomes" id="UP000095605">
    <property type="component" value="Unassembled WGS sequence"/>
</dbReference>
<dbReference type="Gene3D" id="3.60.110.10">
    <property type="entry name" value="Carbon-nitrogen hydrolase"/>
    <property type="match status" value="1"/>
</dbReference>
<dbReference type="EMBL" id="LPNL01000007">
    <property type="protein sequence ID" value="OEJ83575.1"/>
    <property type="molecule type" value="Genomic_DNA"/>
</dbReference>
<dbReference type="GO" id="GO:0005524">
    <property type="term" value="F:ATP binding"/>
    <property type="evidence" value="ECO:0007669"/>
    <property type="project" value="UniProtKB-UniRule"/>
</dbReference>
<keyword evidence="6 7" id="KW-0520">NAD</keyword>
<evidence type="ECO:0000313" key="9">
    <source>
        <dbReference type="EMBL" id="OEJ83575.1"/>
    </source>
</evidence>
<keyword evidence="3 7" id="KW-0436">Ligase</keyword>
<dbReference type="NCBIfam" id="TIGR00552">
    <property type="entry name" value="nadE"/>
    <property type="match status" value="1"/>
</dbReference>
<sequence length="751" mass="85273">MTNLITVSTCNLNQWSLDFKGNKERIIQSILIAKKQGSKLRIGSELEVTGYGCLDHFYENDIITQSWEVLADILKDTRLFDIIIDIGMPLLFENCRYNCRVIIYNGMVMGIRPKKWLANDGNYREMRYFTPWLKPDSYTISYKLPKIIQVINSQTSTKMGNINIECLDTKIGFETCEELFTPQSPNIDLSLNGVEIICNSSGSHHELRKLDKRLDLIINATKRCGGIYLYGNQIGCDGDRLYYDGCALIVVNGEVVAQGSQFSLNEVEVITATVDLDEVRSYRSSIISRNLQAMNNENLFTSINVPIKLNDTEEQNSSYLKPTPKRKIRYHSPEEEIAMGPACWLWDYLRRCGSPSGFFIPLSGGIDSCATSMIVYSMCDLIYNAIKNGNKTVLQDLQKVCKIKSDDAWIPESPEEIANKLFHTCYMGTSNSSNETRSRAKALAARIGAYHTDLNMDKGVSSIVSIFEVVTGKKPIYKVFGGSPTENLALQNIQARLRMVLAYMFAQLLPWYRNSWGGLLVLGSSNVDECLRGYLTKYDCSSADLNPIGAISKTDLKKFIAYCAKRYPNFEILNDFISAIPTAELEPILEGQYTQQDEADMGVTYDELSEFGYLRKVEKLGMYSMFIKLLHKWGKPSSDLHDNLDGCIVTQLEDLDKKKRPELENSSKATRGLTPREIADKVKHFHKFYAINRHKQTTLTPAYHAENYSTDDNRFDLRPILIDSKFEWASEKIDKLVDELEKVDKVINTLD</sequence>
<name>A0A1E5R9H7_9ASCO</name>
<dbReference type="SUPFAM" id="SSF52402">
    <property type="entry name" value="Adenine nucleotide alpha hydrolases-like"/>
    <property type="match status" value="1"/>
</dbReference>
<comment type="similarity">
    <text evidence="2 7">In the C-terminal section; belongs to the NAD synthetase family.</text>
</comment>
<dbReference type="InterPro" id="IPR014445">
    <property type="entry name" value="Gln-dep_NAD_synthase"/>
</dbReference>
<proteinExistence type="inferred from homology"/>
<dbReference type="EC" id="6.3.5.1" evidence="7"/>
<dbReference type="InterPro" id="IPR036526">
    <property type="entry name" value="C-N_Hydrolase_sf"/>
</dbReference>
<evidence type="ECO:0000259" key="8">
    <source>
        <dbReference type="PROSITE" id="PS50263"/>
    </source>
</evidence>
<comment type="catalytic activity">
    <reaction evidence="7">
        <text>deamido-NAD(+) + L-glutamine + ATP + H2O = L-glutamate + AMP + diphosphate + NAD(+) + H(+)</text>
        <dbReference type="Rhea" id="RHEA:24384"/>
        <dbReference type="ChEBI" id="CHEBI:15377"/>
        <dbReference type="ChEBI" id="CHEBI:15378"/>
        <dbReference type="ChEBI" id="CHEBI:29985"/>
        <dbReference type="ChEBI" id="CHEBI:30616"/>
        <dbReference type="ChEBI" id="CHEBI:33019"/>
        <dbReference type="ChEBI" id="CHEBI:57540"/>
        <dbReference type="ChEBI" id="CHEBI:58359"/>
        <dbReference type="ChEBI" id="CHEBI:58437"/>
        <dbReference type="ChEBI" id="CHEBI:456215"/>
        <dbReference type="EC" id="6.3.5.1"/>
    </reaction>
</comment>
<evidence type="ECO:0000256" key="6">
    <source>
        <dbReference type="ARBA" id="ARBA00023027"/>
    </source>
</evidence>
<reference evidence="10" key="1">
    <citation type="journal article" date="2016" name="Genome Announc.">
        <title>Genome sequences of three species of Hanseniaspora isolated from spontaneous wine fermentations.</title>
        <authorList>
            <person name="Sternes P.R."/>
            <person name="Lee D."/>
            <person name="Kutyna D.R."/>
            <person name="Borneman A.R."/>
        </authorList>
    </citation>
    <scope>NUCLEOTIDE SEQUENCE [LARGE SCALE GENOMIC DNA]</scope>
    <source>
        <strain evidence="10">AWRI3578</strain>
    </source>
</reference>
<evidence type="ECO:0000256" key="2">
    <source>
        <dbReference type="ARBA" id="ARBA00007145"/>
    </source>
</evidence>
<keyword evidence="10" id="KW-1185">Reference proteome</keyword>
<dbReference type="GO" id="GO:0003952">
    <property type="term" value="F:NAD+ synthase (glutamine-hydrolyzing) activity"/>
    <property type="evidence" value="ECO:0007669"/>
    <property type="project" value="UniProtKB-UniRule"/>
</dbReference>
<comment type="pathway">
    <text evidence="1 7">Cofactor biosynthesis; NAD(+) biosynthesis; NAD(+) from deamido-NAD(+) (L-Gln route): step 1/1.</text>
</comment>
<dbReference type="InterPro" id="IPR014729">
    <property type="entry name" value="Rossmann-like_a/b/a_fold"/>
</dbReference>
<dbReference type="InterPro" id="IPR022310">
    <property type="entry name" value="NAD/GMP_synthase"/>
</dbReference>
<dbReference type="Gene3D" id="3.40.50.620">
    <property type="entry name" value="HUPs"/>
    <property type="match status" value="1"/>
</dbReference>
<dbReference type="PROSITE" id="PS50263">
    <property type="entry name" value="CN_HYDROLASE"/>
    <property type="match status" value="1"/>
</dbReference>
<keyword evidence="4 7" id="KW-0547">Nucleotide-binding</keyword>
<dbReference type="Pfam" id="PF02540">
    <property type="entry name" value="NAD_synthase"/>
    <property type="match status" value="1"/>
</dbReference>
<dbReference type="PANTHER" id="PTHR23090">
    <property type="entry name" value="NH 3 /GLUTAMINE-DEPENDENT NAD + SYNTHETASE"/>
    <property type="match status" value="1"/>
</dbReference>
<evidence type="ECO:0000256" key="1">
    <source>
        <dbReference type="ARBA" id="ARBA00005188"/>
    </source>
</evidence>
<dbReference type="PIRSF" id="PIRSF006630">
    <property type="entry name" value="NADS_GAT"/>
    <property type="match status" value="1"/>
</dbReference>
<dbReference type="FunFam" id="3.60.110.10:FF:000003">
    <property type="entry name" value="Glutamine-dependent NAD(+) synthetase"/>
    <property type="match status" value="1"/>
</dbReference>